<accession>A0A5D8QHJ9</accession>
<gene>
    <name evidence="2" type="ORF">FWJ32_03980</name>
</gene>
<dbReference type="RefSeq" id="WP_149544681.1">
    <property type="nucleotide sequence ID" value="NZ_VTPS01000004.1"/>
</dbReference>
<dbReference type="EMBL" id="VTPS01000004">
    <property type="protein sequence ID" value="TZE82768.1"/>
    <property type="molecule type" value="Genomic_DNA"/>
</dbReference>
<evidence type="ECO:0000313" key="2">
    <source>
        <dbReference type="EMBL" id="TZE82768.1"/>
    </source>
</evidence>
<dbReference type="Pfam" id="PF02579">
    <property type="entry name" value="Nitro_FeMo-Co"/>
    <property type="match status" value="1"/>
</dbReference>
<dbReference type="Gene3D" id="3.30.420.130">
    <property type="entry name" value="Dinitrogenase iron-molybdenum cofactor biosynthesis domain"/>
    <property type="match status" value="1"/>
</dbReference>
<keyword evidence="3" id="KW-1185">Reference proteome</keyword>
<dbReference type="InterPro" id="IPR003731">
    <property type="entry name" value="Di-Nase_FeMo-co_biosynth"/>
</dbReference>
<evidence type="ECO:0000259" key="1">
    <source>
        <dbReference type="Pfam" id="PF02579"/>
    </source>
</evidence>
<protein>
    <recommendedName>
        <fullName evidence="1">Dinitrogenase iron-molybdenum cofactor biosynthesis domain-containing protein</fullName>
    </recommendedName>
</protein>
<organism evidence="2 3">
    <name type="scientific">Calorimonas adulescens</name>
    <dbReference type="NCBI Taxonomy" id="2606906"/>
    <lineage>
        <taxon>Bacteria</taxon>
        <taxon>Bacillati</taxon>
        <taxon>Bacillota</taxon>
        <taxon>Clostridia</taxon>
        <taxon>Thermoanaerobacterales</taxon>
        <taxon>Thermoanaerobacteraceae</taxon>
        <taxon>Calorimonas</taxon>
    </lineage>
</organism>
<evidence type="ECO:0000313" key="3">
    <source>
        <dbReference type="Proteomes" id="UP000322976"/>
    </source>
</evidence>
<proteinExistence type="predicted"/>
<feature type="domain" description="Dinitrogenase iron-molybdenum cofactor biosynthesis" evidence="1">
    <location>
        <begin position="20"/>
        <end position="106"/>
    </location>
</feature>
<sequence>MKIAFASKNHLGLNSEVGTSISGSEYFTVADIEDKELKKVQNIENIFYGHQNIDDNEFIKFIQSLKIDKLVLFKIDDPAVKEKLSKNNISVIEGANGRIADVLNSFD</sequence>
<dbReference type="InterPro" id="IPR036105">
    <property type="entry name" value="DiNase_FeMo-co_biosyn_sf"/>
</dbReference>
<name>A0A5D8QHJ9_9THEO</name>
<comment type="caution">
    <text evidence="2">The sequence shown here is derived from an EMBL/GenBank/DDBJ whole genome shotgun (WGS) entry which is preliminary data.</text>
</comment>
<dbReference type="AlphaFoldDB" id="A0A5D8QHJ9"/>
<dbReference type="SUPFAM" id="SSF53146">
    <property type="entry name" value="Nitrogenase accessory factor-like"/>
    <property type="match status" value="1"/>
</dbReference>
<reference evidence="2 3" key="1">
    <citation type="submission" date="2019-08" db="EMBL/GenBank/DDBJ databases">
        <title>Calorimonas adulescens gen. nov., sp. nov., an anaerobic thermophilic bacterium from Sakhalin hot spring.</title>
        <authorList>
            <person name="Khomyakova M.A."/>
            <person name="Merkel A.Y."/>
            <person name="Novikov A."/>
            <person name="Bonch-Osmolovskaya E.A."/>
            <person name="Slobodkin A.I."/>
        </authorList>
    </citation>
    <scope>NUCLEOTIDE SEQUENCE [LARGE SCALE GENOMIC DNA]</scope>
    <source>
        <strain evidence="2 3">A05MB</strain>
    </source>
</reference>
<dbReference type="Proteomes" id="UP000322976">
    <property type="component" value="Unassembled WGS sequence"/>
</dbReference>